<dbReference type="NCBIfam" id="TIGR00803">
    <property type="entry name" value="nst"/>
    <property type="match status" value="1"/>
</dbReference>
<comment type="subcellular location">
    <subcellularLocation>
        <location evidence="1 9">Cytoplasmic vesicle membrane</location>
        <topology evidence="1 9">Multi-pass membrane protein</topology>
    </subcellularLocation>
    <subcellularLocation>
        <location evidence="9">Golgi apparatus membrane</location>
        <topology evidence="9">Multi-pass membrane protein</topology>
    </subcellularLocation>
    <subcellularLocation>
        <location evidence="9">Endoplasmic reticulum membrane</location>
        <topology evidence="9">Multi-pass membrane protein</topology>
    </subcellularLocation>
</comment>
<dbReference type="PANTHER" id="PTHR11132">
    <property type="entry name" value="SOLUTE CARRIER FAMILY 35"/>
    <property type="match status" value="1"/>
</dbReference>
<gene>
    <name evidence="10" type="ORF">PHLGIDRAFT_108193</name>
</gene>
<comment type="similarity">
    <text evidence="9">Belongs to the TPT transporter family. SLC35D subfamily.</text>
</comment>
<keyword evidence="11" id="KW-1185">Reference proteome</keyword>
<evidence type="ECO:0000256" key="8">
    <source>
        <dbReference type="ARBA" id="ARBA00023329"/>
    </source>
</evidence>
<dbReference type="Pfam" id="PF08449">
    <property type="entry name" value="UAA"/>
    <property type="match status" value="1"/>
</dbReference>
<name>A0A0C3S5A4_PHLG1</name>
<keyword evidence="2 9" id="KW-0813">Transport</keyword>
<organism evidence="10 11">
    <name type="scientific">Phlebiopsis gigantea (strain 11061_1 CR5-6)</name>
    <name type="common">White-rot fungus</name>
    <name type="synonym">Peniophora gigantea</name>
    <dbReference type="NCBI Taxonomy" id="745531"/>
    <lineage>
        <taxon>Eukaryota</taxon>
        <taxon>Fungi</taxon>
        <taxon>Dikarya</taxon>
        <taxon>Basidiomycota</taxon>
        <taxon>Agaricomycotina</taxon>
        <taxon>Agaricomycetes</taxon>
        <taxon>Polyporales</taxon>
        <taxon>Phanerochaetaceae</taxon>
        <taxon>Phlebiopsis</taxon>
    </lineage>
</organism>
<keyword evidence="7 9" id="KW-0472">Membrane</keyword>
<dbReference type="EMBL" id="KN840542">
    <property type="protein sequence ID" value="KIP05492.1"/>
    <property type="molecule type" value="Genomic_DNA"/>
</dbReference>
<feature type="transmembrane region" description="Helical" evidence="9">
    <location>
        <begin position="275"/>
        <end position="298"/>
    </location>
</feature>
<keyword evidence="3 9" id="KW-0762">Sugar transport</keyword>
<evidence type="ECO:0000256" key="1">
    <source>
        <dbReference type="ARBA" id="ARBA00004439"/>
    </source>
</evidence>
<keyword evidence="5 9" id="KW-1133">Transmembrane helix</keyword>
<keyword evidence="8 9" id="KW-0968">Cytoplasmic vesicle</keyword>
<dbReference type="InterPro" id="IPR037185">
    <property type="entry name" value="EmrE-like"/>
</dbReference>
<evidence type="ECO:0000313" key="10">
    <source>
        <dbReference type="EMBL" id="KIP05492.1"/>
    </source>
</evidence>
<proteinExistence type="inferred from homology"/>
<comment type="subunit">
    <text evidence="9">Homooligomer.</text>
</comment>
<feature type="transmembrane region" description="Helical" evidence="9">
    <location>
        <begin position="100"/>
        <end position="116"/>
    </location>
</feature>
<keyword evidence="4 9" id="KW-0812">Transmembrane</keyword>
<dbReference type="GO" id="GO:0055085">
    <property type="term" value="P:transmembrane transport"/>
    <property type="evidence" value="ECO:0007669"/>
    <property type="project" value="InterPro"/>
</dbReference>
<evidence type="ECO:0000256" key="9">
    <source>
        <dbReference type="RuleBase" id="RU367097"/>
    </source>
</evidence>
<keyword evidence="6 9" id="KW-0333">Golgi apparatus</keyword>
<dbReference type="SUPFAM" id="SSF103481">
    <property type="entry name" value="Multidrug resistance efflux transporter EmrE"/>
    <property type="match status" value="1"/>
</dbReference>
<evidence type="ECO:0000256" key="5">
    <source>
        <dbReference type="ARBA" id="ARBA00022989"/>
    </source>
</evidence>
<dbReference type="Proteomes" id="UP000053257">
    <property type="component" value="Unassembled WGS sequence"/>
</dbReference>
<evidence type="ECO:0000256" key="4">
    <source>
        <dbReference type="ARBA" id="ARBA00022692"/>
    </source>
</evidence>
<dbReference type="InterPro" id="IPR013657">
    <property type="entry name" value="SCL35B1-4/HUT1"/>
</dbReference>
<feature type="transmembrane region" description="Helical" evidence="9">
    <location>
        <begin position="152"/>
        <end position="171"/>
    </location>
</feature>
<accession>A0A0C3S5A4</accession>
<dbReference type="OrthoDB" id="417037at2759"/>
<dbReference type="HOGENOM" id="CLU_025360_1_2_1"/>
<evidence type="ECO:0000256" key="7">
    <source>
        <dbReference type="ARBA" id="ARBA00023136"/>
    </source>
</evidence>
<dbReference type="GO" id="GO:0030659">
    <property type="term" value="C:cytoplasmic vesicle membrane"/>
    <property type="evidence" value="ECO:0007669"/>
    <property type="project" value="UniProtKB-SubCell"/>
</dbReference>
<dbReference type="AlphaFoldDB" id="A0A0C3S5A4"/>
<evidence type="ECO:0000313" key="11">
    <source>
        <dbReference type="Proteomes" id="UP000053257"/>
    </source>
</evidence>
<evidence type="ECO:0000256" key="6">
    <source>
        <dbReference type="ARBA" id="ARBA00023034"/>
    </source>
</evidence>
<feature type="transmembrane region" description="Helical" evidence="9">
    <location>
        <begin position="205"/>
        <end position="223"/>
    </location>
</feature>
<feature type="transmembrane region" description="Helical" evidence="9">
    <location>
        <begin position="61"/>
        <end position="80"/>
    </location>
</feature>
<dbReference type="InterPro" id="IPR050186">
    <property type="entry name" value="TPT_transporter"/>
</dbReference>
<comment type="function">
    <text evidence="9">Involved in the import of GDP-mannose from the cytoplasm into the Golgi lumen.</text>
</comment>
<reference evidence="10 11" key="1">
    <citation type="journal article" date="2014" name="PLoS Genet.">
        <title>Analysis of the Phlebiopsis gigantea genome, transcriptome and secretome provides insight into its pioneer colonization strategies of wood.</title>
        <authorList>
            <person name="Hori C."/>
            <person name="Ishida T."/>
            <person name="Igarashi K."/>
            <person name="Samejima M."/>
            <person name="Suzuki H."/>
            <person name="Master E."/>
            <person name="Ferreira P."/>
            <person name="Ruiz-Duenas F.J."/>
            <person name="Held B."/>
            <person name="Canessa P."/>
            <person name="Larrondo L.F."/>
            <person name="Schmoll M."/>
            <person name="Druzhinina I.S."/>
            <person name="Kubicek C.P."/>
            <person name="Gaskell J.A."/>
            <person name="Kersten P."/>
            <person name="St John F."/>
            <person name="Glasner J."/>
            <person name="Sabat G."/>
            <person name="Splinter BonDurant S."/>
            <person name="Syed K."/>
            <person name="Yadav J."/>
            <person name="Mgbeahuruike A.C."/>
            <person name="Kovalchuk A."/>
            <person name="Asiegbu F.O."/>
            <person name="Lackner G."/>
            <person name="Hoffmeister D."/>
            <person name="Rencoret J."/>
            <person name="Gutierrez A."/>
            <person name="Sun H."/>
            <person name="Lindquist E."/>
            <person name="Barry K."/>
            <person name="Riley R."/>
            <person name="Grigoriev I.V."/>
            <person name="Henrissat B."/>
            <person name="Kues U."/>
            <person name="Berka R.M."/>
            <person name="Martinez A.T."/>
            <person name="Covert S.F."/>
            <person name="Blanchette R.A."/>
            <person name="Cullen D."/>
        </authorList>
    </citation>
    <scope>NUCLEOTIDE SEQUENCE [LARGE SCALE GENOMIC DNA]</scope>
    <source>
        <strain evidence="10 11">11061_1 CR5-6</strain>
    </source>
</reference>
<keyword evidence="9" id="KW-0256">Endoplasmic reticulum</keyword>
<sequence>MSSDRRRSDEEGDIVEMRKAIATGSVKEGPSVSSIPPIVCYCFASIIMTVVNKFVVSGTQFNMNFFLLCIQSTVCVSCVYTVKKLGIISFRDFDMKDAKAWFPISFLLVTVIYTGSKSLQYLSIPVYTIFKNLTIILIAYGEVIWFGGRVTALTFVSFIFMVFSSVIAAWSDISDVLTAGDPAVMESEGWGFQHLQGVVSKVNVGYFWMLVNCLTSAAYVLTMRKRIKITGFSDWDSMFYNNLLSIPVLAIASLIAEDWSAANLVRNFPEETRNFLLFAIAFSGAAAVGISYTTAWCVRVTSSTTYSMVGALNKLPVAASGMIFFGDPVNFGSVSAVSVGFFAGIVYAVAKNNQKKAEAAAQQNVLPMSSRKP</sequence>
<dbReference type="STRING" id="745531.A0A0C3S5A4"/>
<evidence type="ECO:0000256" key="2">
    <source>
        <dbReference type="ARBA" id="ARBA00022448"/>
    </source>
</evidence>
<protein>
    <recommendedName>
        <fullName evidence="9">GDP-mannose transporter</fullName>
        <shortName evidence="9">GMT</shortName>
    </recommendedName>
</protein>
<dbReference type="GO" id="GO:0000139">
    <property type="term" value="C:Golgi membrane"/>
    <property type="evidence" value="ECO:0007669"/>
    <property type="project" value="UniProtKB-SubCell"/>
</dbReference>
<dbReference type="GO" id="GO:0005789">
    <property type="term" value="C:endoplasmic reticulum membrane"/>
    <property type="evidence" value="ECO:0007669"/>
    <property type="project" value="UniProtKB-SubCell"/>
</dbReference>
<feature type="transmembrane region" description="Helical" evidence="9">
    <location>
        <begin position="122"/>
        <end position="140"/>
    </location>
</feature>
<evidence type="ECO:0000256" key="3">
    <source>
        <dbReference type="ARBA" id="ARBA00022597"/>
    </source>
</evidence>
<feature type="transmembrane region" description="Helical" evidence="9">
    <location>
        <begin position="331"/>
        <end position="350"/>
    </location>
</feature>
<feature type="transmembrane region" description="Helical" evidence="9">
    <location>
        <begin position="35"/>
        <end position="55"/>
    </location>
</feature>